<protein>
    <submittedName>
        <fullName evidence="1">Uncharacterized protein</fullName>
    </submittedName>
</protein>
<evidence type="ECO:0000313" key="1">
    <source>
        <dbReference type="EMBL" id="RMZ22503.1"/>
    </source>
</evidence>
<dbReference type="VEuPathDB" id="FungiDB:BTJ68_04506"/>
<name>A0A3M7IAY4_HORWE</name>
<sequence>MAPRDSSGIFGVVALTRRRIKPDTLLAAGMVTGTTAQILAFFDALASAHTYIDVVQRTLTILSELGMSETKCESTVATTLVAGTDHQGAVVLPGDNLEAFHAWPGYLIAHQSFPPASKERNKPCKQLRLATECDKACKAAYTNRSLFVTVEGQLGLGPQVSDVEDAVAVLWGCIYAVVLRGLRGTDEYAVLGTAYVEGLMHGEAIEGDQMVLKEAQGFNLR</sequence>
<gene>
    <name evidence="1" type="ORF">D0859_13469</name>
</gene>
<evidence type="ECO:0000313" key="2">
    <source>
        <dbReference type="Proteomes" id="UP000281677"/>
    </source>
</evidence>
<comment type="caution">
    <text evidence="1">The sequence shown here is derived from an EMBL/GenBank/DDBJ whole genome shotgun (WGS) entry which is preliminary data.</text>
</comment>
<dbReference type="Proteomes" id="UP000281677">
    <property type="component" value="Unassembled WGS sequence"/>
</dbReference>
<dbReference type="OrthoDB" id="2157530at2759"/>
<accession>A0A3M7IAY4</accession>
<reference evidence="1 2" key="1">
    <citation type="journal article" date="2018" name="BMC Genomics">
        <title>Genomic evidence for intraspecific hybridization in a clonal and extremely halotolerant yeast.</title>
        <authorList>
            <person name="Gostincar C."/>
            <person name="Stajich J.E."/>
            <person name="Zupancic J."/>
            <person name="Zalar P."/>
            <person name="Gunde-Cimerman N."/>
        </authorList>
    </citation>
    <scope>NUCLEOTIDE SEQUENCE [LARGE SCALE GENOMIC DNA]</scope>
    <source>
        <strain evidence="1 2">EXF-120</strain>
    </source>
</reference>
<proteinExistence type="predicted"/>
<dbReference type="Pfam" id="PF26639">
    <property type="entry name" value="Het-6_barrel"/>
    <property type="match status" value="1"/>
</dbReference>
<organism evidence="1 2">
    <name type="scientific">Hortaea werneckii</name>
    <name type="common">Black yeast</name>
    <name type="synonym">Cladosporium werneckii</name>
    <dbReference type="NCBI Taxonomy" id="91943"/>
    <lineage>
        <taxon>Eukaryota</taxon>
        <taxon>Fungi</taxon>
        <taxon>Dikarya</taxon>
        <taxon>Ascomycota</taxon>
        <taxon>Pezizomycotina</taxon>
        <taxon>Dothideomycetes</taxon>
        <taxon>Dothideomycetidae</taxon>
        <taxon>Mycosphaerellales</taxon>
        <taxon>Teratosphaeriaceae</taxon>
        <taxon>Hortaea</taxon>
    </lineage>
</organism>
<dbReference type="EMBL" id="QWIT01000561">
    <property type="protein sequence ID" value="RMZ22503.1"/>
    <property type="molecule type" value="Genomic_DNA"/>
</dbReference>
<dbReference type="AlphaFoldDB" id="A0A3M7IAY4"/>